<evidence type="ECO:0000313" key="5">
    <source>
        <dbReference type="EMBL" id="UXX85264.1"/>
    </source>
</evidence>
<feature type="signal peptide" evidence="3">
    <location>
        <begin position="1"/>
        <end position="24"/>
    </location>
</feature>
<dbReference type="Proteomes" id="UP001064087">
    <property type="component" value="Plasmid unnamed3"/>
</dbReference>
<evidence type="ECO:0000259" key="4">
    <source>
        <dbReference type="Pfam" id="PF00127"/>
    </source>
</evidence>
<keyword evidence="6" id="KW-1185">Reference proteome</keyword>
<gene>
    <name evidence="5" type="ORF">N7U68_20690</name>
</gene>
<dbReference type="EMBL" id="CP106739">
    <property type="protein sequence ID" value="UXX85264.1"/>
    <property type="molecule type" value="Genomic_DNA"/>
</dbReference>
<dbReference type="PANTHER" id="PTHR38439">
    <property type="entry name" value="AURACYANIN-B"/>
    <property type="match status" value="1"/>
</dbReference>
<protein>
    <submittedName>
        <fullName evidence="5">Plastocyanin/azurin family copper-binding protein</fullName>
    </submittedName>
</protein>
<evidence type="ECO:0000256" key="1">
    <source>
        <dbReference type="ARBA" id="ARBA00022723"/>
    </source>
</evidence>
<dbReference type="InterPro" id="IPR000923">
    <property type="entry name" value="BlueCu_1"/>
</dbReference>
<accession>A0ABY6DGL3</accession>
<dbReference type="InterPro" id="IPR050845">
    <property type="entry name" value="Cu-binding_ET"/>
</dbReference>
<dbReference type="Pfam" id="PF00127">
    <property type="entry name" value="Copper-bind"/>
    <property type="match status" value="1"/>
</dbReference>
<proteinExistence type="predicted"/>
<keyword evidence="1" id="KW-0479">Metal-binding</keyword>
<evidence type="ECO:0000256" key="3">
    <source>
        <dbReference type="SAM" id="SignalP"/>
    </source>
</evidence>
<dbReference type="Gene3D" id="2.60.40.420">
    <property type="entry name" value="Cupredoxins - blue copper proteins"/>
    <property type="match status" value="1"/>
</dbReference>
<dbReference type="InterPro" id="IPR008972">
    <property type="entry name" value="Cupredoxin"/>
</dbReference>
<dbReference type="PANTHER" id="PTHR38439:SF3">
    <property type="entry name" value="COPPER-RESISTANT CUPROPROTEIN COPI"/>
    <property type="match status" value="1"/>
</dbReference>
<feature type="chain" id="PRO_5045465348" evidence="3">
    <location>
        <begin position="25"/>
        <end position="171"/>
    </location>
</feature>
<evidence type="ECO:0000256" key="2">
    <source>
        <dbReference type="ARBA" id="ARBA00023008"/>
    </source>
</evidence>
<sequence>MKPTTIITATILTLSFATQSTAGAGHGDGTSIGMPGSAENVDRVIEVSMDEMKFEPSRISVEEGETIKFVVSNDGNLVHEFNLGTPETWKGHKGEMMKMLKTGMMTMKKVNHAKMMDAGMMHDDASSVLLEPGQTAEVIWTFSETTEMGFACNVPGHREAGMVGDVKFQGH</sequence>
<organism evidence="5 6">
    <name type="scientific">Roseovarius pelagicus</name>
    <dbReference type="NCBI Taxonomy" id="2980108"/>
    <lineage>
        <taxon>Bacteria</taxon>
        <taxon>Pseudomonadati</taxon>
        <taxon>Pseudomonadota</taxon>
        <taxon>Alphaproteobacteria</taxon>
        <taxon>Rhodobacterales</taxon>
        <taxon>Roseobacteraceae</taxon>
        <taxon>Roseovarius</taxon>
    </lineage>
</organism>
<reference evidence="5" key="1">
    <citation type="submission" date="2022-10" db="EMBL/GenBank/DDBJ databases">
        <title>Roseovarius pelagicus sp. nov., isolated from Arctic seawater.</title>
        <authorList>
            <person name="Hong Y.W."/>
            <person name="Hwang C.Y."/>
        </authorList>
    </citation>
    <scope>NUCLEOTIDE SEQUENCE</scope>
    <source>
        <strain evidence="5">HL-MP18</strain>
        <plasmid evidence="5">unnamed3</plasmid>
    </source>
</reference>
<dbReference type="SUPFAM" id="SSF49503">
    <property type="entry name" value="Cupredoxins"/>
    <property type="match status" value="1"/>
</dbReference>
<evidence type="ECO:0000313" key="6">
    <source>
        <dbReference type="Proteomes" id="UP001064087"/>
    </source>
</evidence>
<feature type="domain" description="Blue (type 1) copper" evidence="4">
    <location>
        <begin position="45"/>
        <end position="167"/>
    </location>
</feature>
<geneLocation type="plasmid" evidence="5 6">
    <name>unnamed3</name>
</geneLocation>
<name>A0ABY6DGL3_9RHOB</name>
<keyword evidence="5" id="KW-0614">Plasmid</keyword>
<keyword evidence="2" id="KW-0186">Copper</keyword>
<dbReference type="RefSeq" id="WP_263049234.1">
    <property type="nucleotide sequence ID" value="NZ_CP106739.1"/>
</dbReference>
<keyword evidence="3" id="KW-0732">Signal</keyword>